<dbReference type="Gene3D" id="1.20.910.10">
    <property type="entry name" value="Heme oxygenase-like"/>
    <property type="match status" value="1"/>
</dbReference>
<dbReference type="Proteomes" id="UP000238390">
    <property type="component" value="Chromosome"/>
</dbReference>
<dbReference type="GO" id="GO:0004553">
    <property type="term" value="F:hydrolase activity, hydrolyzing O-glycosyl compounds"/>
    <property type="evidence" value="ECO:0007669"/>
    <property type="project" value="InterPro"/>
</dbReference>
<accession>A0A2R3IMA3</accession>
<dbReference type="Pfam" id="PF14515">
    <property type="entry name" value="HOASN"/>
    <property type="match status" value="1"/>
</dbReference>
<dbReference type="RefSeq" id="WP_003157206.1">
    <property type="nucleotide sequence ID" value="NZ_CP020560.1"/>
</dbReference>
<evidence type="ECO:0000313" key="1">
    <source>
        <dbReference type="EMBL" id="AVK03004.1"/>
    </source>
</evidence>
<dbReference type="GO" id="GO:0042597">
    <property type="term" value="C:periplasmic space"/>
    <property type="evidence" value="ECO:0007669"/>
    <property type="project" value="InterPro"/>
</dbReference>
<dbReference type="InterPro" id="IPR037061">
    <property type="entry name" value="Lytic_TGlycoase_superhlx_L_sf"/>
</dbReference>
<dbReference type="InterPro" id="IPR029474">
    <property type="entry name" value="HOASN"/>
</dbReference>
<gene>
    <name evidence="1" type="ORF">CSB93_2797</name>
</gene>
<dbReference type="Gene3D" id="1.10.1240.20">
    <property type="entry name" value="Lytic transglycosylase, superhelical linker domain"/>
    <property type="match status" value="1"/>
</dbReference>
<sequence length="345" mass="39371">MTSKSSQQCCSSSSDIAARTARTLSDPARNASALLAEALKPEASLDQVTLALEAILAVTAKGLDGDAAAYAQYQSLLLELHVAGDPRTEPTRRWMASQVYRVEDRFAPEPAGFAAVPVEEFRKKVDAEIEARSRVRHPMSVHLFQGTPPVEDVRFFLEHHWTRSYNFYSLLAELAFRFEDIEDASVFYRNLYGEAGAENPERSHPALLSHLMTYFDIPLRIDFPALHPLEKAYLNNRIRCVRHTDVAWGLALLYAVESVSCVNHRRIYELLQRLGVPEQPSEFHRLHGTQDEIDTEEMWALIAKFAPSEDFQRKFMQSLARHFEINRAYFDLLWEQMQAHSLSMA</sequence>
<dbReference type="SMART" id="SM01236">
    <property type="entry name" value="Haem_oxygenase_2"/>
    <property type="match status" value="1"/>
</dbReference>
<keyword evidence="2" id="KW-1185">Reference proteome</keyword>
<dbReference type="InterPro" id="IPR016084">
    <property type="entry name" value="Haem_Oase-like_multi-hlx"/>
</dbReference>
<dbReference type="PANTHER" id="PTHR40279">
    <property type="entry name" value="PQQC-LIKE PROTEIN"/>
    <property type="match status" value="1"/>
</dbReference>
<organism evidence="1 2">
    <name type="scientific">Pseudomonas paraeruginosa</name>
    <dbReference type="NCBI Taxonomy" id="2994495"/>
    <lineage>
        <taxon>Bacteria</taxon>
        <taxon>Pseudomonadati</taxon>
        <taxon>Pseudomonadota</taxon>
        <taxon>Gammaproteobacteria</taxon>
        <taxon>Pseudomonadales</taxon>
        <taxon>Pseudomonadaceae</taxon>
        <taxon>Pseudomonas</taxon>
    </lineage>
</organism>
<name>A0A2R3IMA3_9PSED</name>
<proteinExistence type="predicted"/>
<dbReference type="GeneID" id="77219994"/>
<evidence type="ECO:0000313" key="2">
    <source>
        <dbReference type="Proteomes" id="UP000238390"/>
    </source>
</evidence>
<dbReference type="InterPro" id="IPR039068">
    <property type="entry name" value="PqqC-like"/>
</dbReference>
<dbReference type="PANTHER" id="PTHR40279:SF3">
    <property type="entry name" value="4-AMINOBENZOATE SYNTHASE"/>
    <property type="match status" value="1"/>
</dbReference>
<dbReference type="SUPFAM" id="SSF48613">
    <property type="entry name" value="Heme oxygenase-like"/>
    <property type="match status" value="1"/>
</dbReference>
<dbReference type="Pfam" id="PF14518">
    <property type="entry name" value="Haem_oxygenas_2"/>
    <property type="match status" value="1"/>
</dbReference>
<reference evidence="1 2" key="1">
    <citation type="submission" date="2018-02" db="EMBL/GenBank/DDBJ databases">
        <title>FDA/CDC Antimicrobial Resistant Isolate Bank Genome Sequencing.</title>
        <authorList>
            <person name="Benahmed F.H."/>
            <person name="Lutgring J.D."/>
            <person name="Yoo B."/>
            <person name="Machado M."/>
            <person name="Brown A."/>
            <person name="McAllister G."/>
            <person name="Perry A."/>
            <person name="Halpin A.L."/>
            <person name="Vavikolanu K."/>
            <person name="Ott S."/>
            <person name="Zhao X."/>
            <person name="Tallon L.J."/>
            <person name="Sadzewicz L."/>
            <person name="Aluvathingal J."/>
            <person name="Nadendla S."/>
            <person name="Voskania-kordi A."/>
            <person name="Simonyan V."/>
            <person name="Patel J."/>
            <person name="Shawar R.M."/>
        </authorList>
    </citation>
    <scope>NUCLEOTIDE SEQUENCE [LARGE SCALE GENOMIC DNA]</scope>
    <source>
        <strain evidence="1 2">AR_0356</strain>
    </source>
</reference>
<dbReference type="EMBL" id="CP027169">
    <property type="protein sequence ID" value="AVK03004.1"/>
    <property type="molecule type" value="Genomic_DNA"/>
</dbReference>
<dbReference type="AlphaFoldDB" id="A0A2R3IMA3"/>
<protein>
    <submittedName>
        <fullName evidence="1">Uncharacterized protein</fullName>
    </submittedName>
</protein>